<dbReference type="AlphaFoldDB" id="A0A975BM33"/>
<dbReference type="PANTHER" id="PTHR44591:SF25">
    <property type="entry name" value="CHEMOTAXIS TWO-COMPONENT RESPONSE REGULATOR"/>
    <property type="match status" value="1"/>
</dbReference>
<gene>
    <name evidence="4" type="ORF">dnm_040970</name>
</gene>
<feature type="modified residue" description="4-aspartylphosphate" evidence="2">
    <location>
        <position position="52"/>
    </location>
</feature>
<proteinExistence type="predicted"/>
<protein>
    <submittedName>
        <fullName evidence="4">Two component system response regulator</fullName>
    </submittedName>
</protein>
<name>A0A975BM33_9BACT</name>
<keyword evidence="5" id="KW-1185">Reference proteome</keyword>
<dbReference type="PROSITE" id="PS50110">
    <property type="entry name" value="RESPONSE_REGULATORY"/>
    <property type="match status" value="1"/>
</dbReference>
<dbReference type="SMART" id="SM00448">
    <property type="entry name" value="REC"/>
    <property type="match status" value="1"/>
</dbReference>
<evidence type="ECO:0000256" key="2">
    <source>
        <dbReference type="PROSITE-ProRule" id="PRU00169"/>
    </source>
</evidence>
<dbReference type="PANTHER" id="PTHR44591">
    <property type="entry name" value="STRESS RESPONSE REGULATOR PROTEIN 1"/>
    <property type="match status" value="1"/>
</dbReference>
<dbReference type="Proteomes" id="UP000663722">
    <property type="component" value="Chromosome"/>
</dbReference>
<evidence type="ECO:0000256" key="1">
    <source>
        <dbReference type="ARBA" id="ARBA00022553"/>
    </source>
</evidence>
<dbReference type="EMBL" id="CP061800">
    <property type="protein sequence ID" value="QTA88057.1"/>
    <property type="molecule type" value="Genomic_DNA"/>
</dbReference>
<sequence>MKKVLVVDDSPVVRSFHTNILRMSGFKADGACDGIEALEKSLTTPYHLILCDINMPNMDGITFIKRYREQDEHAPIIILTTQEDAIHKEKGYKAGANLYLVKPVKPNNLILHIQLLLGSEIET</sequence>
<organism evidence="4 5">
    <name type="scientific">Desulfonema magnum</name>
    <dbReference type="NCBI Taxonomy" id="45655"/>
    <lineage>
        <taxon>Bacteria</taxon>
        <taxon>Pseudomonadati</taxon>
        <taxon>Thermodesulfobacteriota</taxon>
        <taxon>Desulfobacteria</taxon>
        <taxon>Desulfobacterales</taxon>
        <taxon>Desulfococcaceae</taxon>
        <taxon>Desulfonema</taxon>
    </lineage>
</organism>
<accession>A0A975BM33</accession>
<dbReference type="InterPro" id="IPR050595">
    <property type="entry name" value="Bact_response_regulator"/>
</dbReference>
<dbReference type="SUPFAM" id="SSF52172">
    <property type="entry name" value="CheY-like"/>
    <property type="match status" value="1"/>
</dbReference>
<dbReference type="KEGG" id="dmm:dnm_040970"/>
<dbReference type="Pfam" id="PF00072">
    <property type="entry name" value="Response_reg"/>
    <property type="match status" value="1"/>
</dbReference>
<dbReference type="InterPro" id="IPR011006">
    <property type="entry name" value="CheY-like_superfamily"/>
</dbReference>
<keyword evidence="1 2" id="KW-0597">Phosphoprotein</keyword>
<dbReference type="Gene3D" id="3.40.50.2300">
    <property type="match status" value="1"/>
</dbReference>
<reference evidence="4" key="1">
    <citation type="journal article" date="2021" name="Microb. Physiol.">
        <title>Proteogenomic Insights into the Physiology of Marine, Sulfate-Reducing, Filamentous Desulfonema limicola and Desulfonema magnum.</title>
        <authorList>
            <person name="Schnaars V."/>
            <person name="Wohlbrand L."/>
            <person name="Scheve S."/>
            <person name="Hinrichs C."/>
            <person name="Reinhardt R."/>
            <person name="Rabus R."/>
        </authorList>
    </citation>
    <scope>NUCLEOTIDE SEQUENCE</scope>
    <source>
        <strain evidence="4">4be13</strain>
    </source>
</reference>
<dbReference type="RefSeq" id="WP_207682997.1">
    <property type="nucleotide sequence ID" value="NZ_CP061800.1"/>
</dbReference>
<evidence type="ECO:0000259" key="3">
    <source>
        <dbReference type="PROSITE" id="PS50110"/>
    </source>
</evidence>
<evidence type="ECO:0000313" key="5">
    <source>
        <dbReference type="Proteomes" id="UP000663722"/>
    </source>
</evidence>
<evidence type="ECO:0000313" key="4">
    <source>
        <dbReference type="EMBL" id="QTA88057.1"/>
    </source>
</evidence>
<dbReference type="InterPro" id="IPR001789">
    <property type="entry name" value="Sig_transdc_resp-reg_receiver"/>
</dbReference>
<feature type="domain" description="Response regulatory" evidence="3">
    <location>
        <begin position="3"/>
        <end position="117"/>
    </location>
</feature>
<dbReference type="GO" id="GO:0000160">
    <property type="term" value="P:phosphorelay signal transduction system"/>
    <property type="evidence" value="ECO:0007669"/>
    <property type="project" value="InterPro"/>
</dbReference>